<evidence type="ECO:0000313" key="2">
    <source>
        <dbReference type="Proteomes" id="UP000076761"/>
    </source>
</evidence>
<sequence length="240" mass="26575">MPLSDPVNSAGVQFYYENSGAPSDEVYIALVVIHGTSYHSGYIPLAAIFAKLLPLAAQHNLRLFLLNMRDYPGSMPVSPEEVDKIRSTDLNVNVAILRELGLQIGSFLAWYGSLAVLAWSSGNMTTSATIANLGKLEEDKKARLRGHLRAYVIYDCPSYIFGLSPQPDFYNPFRDPSLDAKARAEVFSVWVTLYYQHPEPDSGSLSGLSTRAIEDPPPEKIATYHRFSPDEVEALTYPEA</sequence>
<protein>
    <recommendedName>
        <fullName evidence="3">AB hydrolase-1 domain-containing protein</fullName>
    </recommendedName>
</protein>
<dbReference type="InParanoid" id="A0A165UB07"/>
<gene>
    <name evidence="1" type="ORF">NEOLEDRAFT_1167947</name>
</gene>
<dbReference type="SUPFAM" id="SSF53474">
    <property type="entry name" value="alpha/beta-Hydrolases"/>
    <property type="match status" value="1"/>
</dbReference>
<name>A0A165UB07_9AGAM</name>
<dbReference type="Proteomes" id="UP000076761">
    <property type="component" value="Unassembled WGS sequence"/>
</dbReference>
<dbReference type="OrthoDB" id="3466517at2759"/>
<dbReference type="AlphaFoldDB" id="A0A165UB07"/>
<reference evidence="1 2" key="1">
    <citation type="journal article" date="2016" name="Mol. Biol. Evol.">
        <title>Comparative Genomics of Early-Diverging Mushroom-Forming Fungi Provides Insights into the Origins of Lignocellulose Decay Capabilities.</title>
        <authorList>
            <person name="Nagy L.G."/>
            <person name="Riley R."/>
            <person name="Tritt A."/>
            <person name="Adam C."/>
            <person name="Daum C."/>
            <person name="Floudas D."/>
            <person name="Sun H."/>
            <person name="Yadav J.S."/>
            <person name="Pangilinan J."/>
            <person name="Larsson K.H."/>
            <person name="Matsuura K."/>
            <person name="Barry K."/>
            <person name="Labutti K."/>
            <person name="Kuo R."/>
            <person name="Ohm R.A."/>
            <person name="Bhattacharya S.S."/>
            <person name="Shirouzu T."/>
            <person name="Yoshinaga Y."/>
            <person name="Martin F.M."/>
            <person name="Grigoriev I.V."/>
            <person name="Hibbett D.S."/>
        </authorList>
    </citation>
    <scope>NUCLEOTIDE SEQUENCE [LARGE SCALE GENOMIC DNA]</scope>
    <source>
        <strain evidence="1 2">HHB14362 ss-1</strain>
    </source>
</reference>
<evidence type="ECO:0000313" key="1">
    <source>
        <dbReference type="EMBL" id="KZT27893.1"/>
    </source>
</evidence>
<evidence type="ECO:0008006" key="3">
    <source>
        <dbReference type="Google" id="ProtNLM"/>
    </source>
</evidence>
<accession>A0A165UB07</accession>
<keyword evidence="2" id="KW-1185">Reference proteome</keyword>
<organism evidence="1 2">
    <name type="scientific">Neolentinus lepideus HHB14362 ss-1</name>
    <dbReference type="NCBI Taxonomy" id="1314782"/>
    <lineage>
        <taxon>Eukaryota</taxon>
        <taxon>Fungi</taxon>
        <taxon>Dikarya</taxon>
        <taxon>Basidiomycota</taxon>
        <taxon>Agaricomycotina</taxon>
        <taxon>Agaricomycetes</taxon>
        <taxon>Gloeophyllales</taxon>
        <taxon>Gloeophyllaceae</taxon>
        <taxon>Neolentinus</taxon>
    </lineage>
</organism>
<dbReference type="InterPro" id="IPR029058">
    <property type="entry name" value="AB_hydrolase_fold"/>
</dbReference>
<proteinExistence type="predicted"/>
<dbReference type="EMBL" id="KV425560">
    <property type="protein sequence ID" value="KZT27893.1"/>
    <property type="molecule type" value="Genomic_DNA"/>
</dbReference>
<dbReference type="Gene3D" id="3.40.50.1820">
    <property type="entry name" value="alpha/beta hydrolase"/>
    <property type="match status" value="1"/>
</dbReference>